<dbReference type="AlphaFoldDB" id="A0A811VHU5"/>
<evidence type="ECO:0000313" key="2">
    <source>
        <dbReference type="Proteomes" id="UP000606786"/>
    </source>
</evidence>
<comment type="caution">
    <text evidence="1">The sequence shown here is derived from an EMBL/GenBank/DDBJ whole genome shotgun (WGS) entry which is preliminary data.</text>
</comment>
<dbReference type="EMBL" id="CAJHJT010000056">
    <property type="protein sequence ID" value="CAD7013692.1"/>
    <property type="molecule type" value="Genomic_DNA"/>
</dbReference>
<keyword evidence="2" id="KW-1185">Reference proteome</keyword>
<sequence length="108" mass="12372">MSAELRTCGVTSIQGSLERFLAIEVCSRLKGVYFVIHIGICDGTKNEIYRYSVPGGIKWKNYTPRNSTLSGSIIYGADFKDYFPRENWSALQNFNAFFTEMNINKTFY</sequence>
<gene>
    <name evidence="1" type="ORF">CCAP1982_LOCUS21733</name>
</gene>
<proteinExistence type="predicted"/>
<accession>A0A811VHU5</accession>
<protein>
    <submittedName>
        <fullName evidence="1">(Mediterranean fruit fly) hypothetical protein</fullName>
    </submittedName>
</protein>
<organism evidence="1 2">
    <name type="scientific">Ceratitis capitata</name>
    <name type="common">Mediterranean fruit fly</name>
    <name type="synonym">Tephritis capitata</name>
    <dbReference type="NCBI Taxonomy" id="7213"/>
    <lineage>
        <taxon>Eukaryota</taxon>
        <taxon>Metazoa</taxon>
        <taxon>Ecdysozoa</taxon>
        <taxon>Arthropoda</taxon>
        <taxon>Hexapoda</taxon>
        <taxon>Insecta</taxon>
        <taxon>Pterygota</taxon>
        <taxon>Neoptera</taxon>
        <taxon>Endopterygota</taxon>
        <taxon>Diptera</taxon>
        <taxon>Brachycera</taxon>
        <taxon>Muscomorpha</taxon>
        <taxon>Tephritoidea</taxon>
        <taxon>Tephritidae</taxon>
        <taxon>Ceratitis</taxon>
        <taxon>Ceratitis</taxon>
    </lineage>
</organism>
<evidence type="ECO:0000313" key="1">
    <source>
        <dbReference type="EMBL" id="CAD7013692.1"/>
    </source>
</evidence>
<name>A0A811VHU5_CERCA</name>
<dbReference type="Proteomes" id="UP000606786">
    <property type="component" value="Unassembled WGS sequence"/>
</dbReference>
<reference evidence="1" key="1">
    <citation type="submission" date="2020-11" db="EMBL/GenBank/DDBJ databases">
        <authorList>
            <person name="Whitehead M."/>
        </authorList>
    </citation>
    <scope>NUCLEOTIDE SEQUENCE</scope>
    <source>
        <strain evidence="1">EGII</strain>
    </source>
</reference>